<keyword evidence="4" id="KW-1185">Reference proteome</keyword>
<proteinExistence type="predicted"/>
<sequence length="193" mass="20698">MSAGKPERQRVARVYTAARRHPWVLGKLGDWVIWFGPYTPAQLAVLGGGALLLVKTFAWWSWMGPVPVVLWLVSVWAVRGARINGRSPLTAALGCLTLLARHPAGRIRGRVARDRQPTMLSGTFVIEPAPEPAPTEVAQLVPEPAAVRAPDRRAKGKRSARVIPSARPVPQARPVPVTGLAGLLSGVPVAGRS</sequence>
<feature type="transmembrane region" description="Helical" evidence="2">
    <location>
        <begin position="59"/>
        <end position="78"/>
    </location>
</feature>
<feature type="region of interest" description="Disordered" evidence="1">
    <location>
        <begin position="150"/>
        <end position="169"/>
    </location>
</feature>
<name>A0ABS4VHK7_9ACTN</name>
<keyword evidence="2" id="KW-0472">Membrane</keyword>
<reference evidence="3 4" key="1">
    <citation type="submission" date="2021-03" db="EMBL/GenBank/DDBJ databases">
        <title>Sequencing the genomes of 1000 actinobacteria strains.</title>
        <authorList>
            <person name="Klenk H.-P."/>
        </authorList>
    </citation>
    <scope>NUCLEOTIDE SEQUENCE [LARGE SCALE GENOMIC DNA]</scope>
    <source>
        <strain evidence="3 4">DSM 40843</strain>
    </source>
</reference>
<keyword evidence="2" id="KW-1133">Transmembrane helix</keyword>
<organism evidence="3 4">
    <name type="scientific">Streptomyces clavifer</name>
    <dbReference type="NCBI Taxonomy" id="68188"/>
    <lineage>
        <taxon>Bacteria</taxon>
        <taxon>Bacillati</taxon>
        <taxon>Actinomycetota</taxon>
        <taxon>Actinomycetes</taxon>
        <taxon>Kitasatosporales</taxon>
        <taxon>Streptomycetaceae</taxon>
        <taxon>Streptomyces</taxon>
    </lineage>
</organism>
<evidence type="ECO:0000313" key="4">
    <source>
        <dbReference type="Proteomes" id="UP001519311"/>
    </source>
</evidence>
<evidence type="ECO:0000256" key="2">
    <source>
        <dbReference type="SAM" id="Phobius"/>
    </source>
</evidence>
<dbReference type="Proteomes" id="UP001519311">
    <property type="component" value="Unassembled WGS sequence"/>
</dbReference>
<feature type="transmembrane region" description="Helical" evidence="2">
    <location>
        <begin position="31"/>
        <end position="53"/>
    </location>
</feature>
<evidence type="ECO:0008006" key="5">
    <source>
        <dbReference type="Google" id="ProtNLM"/>
    </source>
</evidence>
<gene>
    <name evidence="3" type="ORF">JOF59_005883</name>
</gene>
<accession>A0ABS4VHK7</accession>
<dbReference type="EMBL" id="JAGINS010000002">
    <property type="protein sequence ID" value="MBP2363391.1"/>
    <property type="molecule type" value="Genomic_DNA"/>
</dbReference>
<comment type="caution">
    <text evidence="3">The sequence shown here is derived from an EMBL/GenBank/DDBJ whole genome shotgun (WGS) entry which is preliminary data.</text>
</comment>
<dbReference type="RefSeq" id="WP_209471422.1">
    <property type="nucleotide sequence ID" value="NZ_BMWJ01000023.1"/>
</dbReference>
<evidence type="ECO:0000256" key="1">
    <source>
        <dbReference type="SAM" id="MobiDB-lite"/>
    </source>
</evidence>
<evidence type="ECO:0000313" key="3">
    <source>
        <dbReference type="EMBL" id="MBP2363391.1"/>
    </source>
</evidence>
<protein>
    <recommendedName>
        <fullName evidence="5">Integral membrane protein</fullName>
    </recommendedName>
</protein>
<keyword evidence="2" id="KW-0812">Transmembrane</keyword>